<evidence type="ECO:0000256" key="1">
    <source>
        <dbReference type="ARBA" id="ARBA00008115"/>
    </source>
</evidence>
<dbReference type="GO" id="GO:0070037">
    <property type="term" value="F:rRNA (pseudouridine) methyltransferase activity"/>
    <property type="evidence" value="ECO:0000318"/>
    <property type="project" value="GO_Central"/>
</dbReference>
<dbReference type="VEuPathDB" id="TrichDB:TVAGG3_0242350"/>
<dbReference type="Proteomes" id="UP000001542">
    <property type="component" value="Unassembled WGS sequence"/>
</dbReference>
<keyword evidence="5" id="KW-0808">Transferase</keyword>
<reference evidence="9" key="2">
    <citation type="journal article" date="2007" name="Science">
        <title>Draft genome sequence of the sexually transmitted pathogen Trichomonas vaginalis.</title>
        <authorList>
            <person name="Carlton J.M."/>
            <person name="Hirt R.P."/>
            <person name="Silva J.C."/>
            <person name="Delcher A.L."/>
            <person name="Schatz M."/>
            <person name="Zhao Q."/>
            <person name="Wortman J.R."/>
            <person name="Bidwell S.L."/>
            <person name="Alsmark U.C.M."/>
            <person name="Besteiro S."/>
            <person name="Sicheritz-Ponten T."/>
            <person name="Noel C.J."/>
            <person name="Dacks J.B."/>
            <person name="Foster P.G."/>
            <person name="Simillion C."/>
            <person name="Van de Peer Y."/>
            <person name="Miranda-Saavedra D."/>
            <person name="Barton G.J."/>
            <person name="Westrop G.D."/>
            <person name="Mueller S."/>
            <person name="Dessi D."/>
            <person name="Fiori P.L."/>
            <person name="Ren Q."/>
            <person name="Paulsen I."/>
            <person name="Zhang H."/>
            <person name="Bastida-Corcuera F.D."/>
            <person name="Simoes-Barbosa A."/>
            <person name="Brown M.T."/>
            <person name="Hayes R.D."/>
            <person name="Mukherjee M."/>
            <person name="Okumura C.Y."/>
            <person name="Schneider R."/>
            <person name="Smith A.J."/>
            <person name="Vanacova S."/>
            <person name="Villalvazo M."/>
            <person name="Haas B.J."/>
            <person name="Pertea M."/>
            <person name="Feldblyum T.V."/>
            <person name="Utterback T.R."/>
            <person name="Shu C.L."/>
            <person name="Osoegawa K."/>
            <person name="de Jong P.J."/>
            <person name="Hrdy I."/>
            <person name="Horvathova L."/>
            <person name="Zubacova Z."/>
            <person name="Dolezal P."/>
            <person name="Malik S.B."/>
            <person name="Logsdon J.M. Jr."/>
            <person name="Henze K."/>
            <person name="Gupta A."/>
            <person name="Wang C.C."/>
            <person name="Dunne R.L."/>
            <person name="Upcroft J.A."/>
            <person name="Upcroft P."/>
            <person name="White O."/>
            <person name="Salzberg S.L."/>
            <person name="Tang P."/>
            <person name="Chiu C.-H."/>
            <person name="Lee Y.-S."/>
            <person name="Embley T.M."/>
            <person name="Coombs G.H."/>
            <person name="Mottram J.C."/>
            <person name="Tachezy J."/>
            <person name="Fraser-Liggett C.M."/>
            <person name="Johnson P.J."/>
        </authorList>
    </citation>
    <scope>NUCLEOTIDE SEQUENCE [LARGE SCALE GENOMIC DNA]</scope>
    <source>
        <strain evidence="9">G3</strain>
    </source>
</reference>
<proteinExistence type="inferred from homology"/>
<keyword evidence="6" id="KW-0949">S-adenosyl-L-methionine</keyword>
<evidence type="ECO:0000256" key="6">
    <source>
        <dbReference type="ARBA" id="ARBA00022691"/>
    </source>
</evidence>
<dbReference type="InterPro" id="IPR029026">
    <property type="entry name" value="tRNA_m1G_MTases_N"/>
</dbReference>
<evidence type="ECO:0000256" key="3">
    <source>
        <dbReference type="ARBA" id="ARBA00022552"/>
    </source>
</evidence>
<dbReference type="RefSeq" id="XP_001320039.1">
    <property type="nucleotide sequence ID" value="XM_001320004.1"/>
</dbReference>
<keyword evidence="4" id="KW-0489">Methyltransferase</keyword>
<dbReference type="STRING" id="5722.A2EHM0"/>
<dbReference type="InterPro" id="IPR005304">
    <property type="entry name" value="Rbsml_bgen_MeTrfase_EMG1/NEP1"/>
</dbReference>
<keyword evidence="8" id="KW-0694">RNA-binding</keyword>
<dbReference type="SUPFAM" id="SSF75217">
    <property type="entry name" value="alpha/beta knot"/>
    <property type="match status" value="1"/>
</dbReference>
<evidence type="ECO:0000256" key="8">
    <source>
        <dbReference type="ARBA" id="ARBA00022884"/>
    </source>
</evidence>
<dbReference type="Pfam" id="PF03587">
    <property type="entry name" value="EMG1"/>
    <property type="match status" value="1"/>
</dbReference>
<evidence type="ECO:0000313" key="10">
    <source>
        <dbReference type="Proteomes" id="UP000001542"/>
    </source>
</evidence>
<dbReference type="PANTHER" id="PTHR12636:SF5">
    <property type="entry name" value="RIBOSOMAL RNA SMALL SUBUNIT METHYLTRANSFERASE NEP1"/>
    <property type="match status" value="1"/>
</dbReference>
<dbReference type="PANTHER" id="PTHR12636">
    <property type="entry name" value="NEP1/MRA1"/>
    <property type="match status" value="1"/>
</dbReference>
<dbReference type="SMR" id="A2EHM0"/>
<dbReference type="EMBL" id="DS113391">
    <property type="protein sequence ID" value="EAY07816.1"/>
    <property type="molecule type" value="Genomic_DNA"/>
</dbReference>
<dbReference type="GO" id="GO:0005634">
    <property type="term" value="C:nucleus"/>
    <property type="evidence" value="ECO:0000318"/>
    <property type="project" value="GO_Central"/>
</dbReference>
<dbReference type="VEuPathDB" id="TrichDB:TVAG_312150"/>
<gene>
    <name evidence="9" type="ORF">TVAG_312150</name>
</gene>
<dbReference type="OrthoDB" id="269804at2759"/>
<dbReference type="AlphaFoldDB" id="A2EHM0"/>
<accession>A2EHM0</accession>
<reference evidence="9" key="1">
    <citation type="submission" date="2006-10" db="EMBL/GenBank/DDBJ databases">
        <authorList>
            <person name="Amadeo P."/>
            <person name="Zhao Q."/>
            <person name="Wortman J."/>
            <person name="Fraser-Liggett C."/>
            <person name="Carlton J."/>
        </authorList>
    </citation>
    <scope>NUCLEOTIDE SEQUENCE</scope>
    <source>
        <strain evidence="9">G3</strain>
    </source>
</reference>
<evidence type="ECO:0000256" key="7">
    <source>
        <dbReference type="ARBA" id="ARBA00022730"/>
    </source>
</evidence>
<protein>
    <submittedName>
        <fullName evidence="9">Uncharacterized protein</fullName>
    </submittedName>
</protein>
<sequence>MNDAKVISSKQLKSITPLLTFIIDGVKLYPHSKYPRPLLVTDEEEFESQKITKKDIITEQLYHVLYFLQNTALNLSGQQRVLLRTEDKQVIFVDPRLKVPDVFDDYLAMLHLLMEDRRVCSVEKGSEIMKFVKSDLTHSIPTGAKRIAAYLSKTDSVTSPDEFLKAEPTAVYIHLDPTVQSYDEVLLGKYCVSNDILSAVTLASRILHSMESKANLW</sequence>
<organism evidence="9 10">
    <name type="scientific">Trichomonas vaginalis (strain ATCC PRA-98 / G3)</name>
    <dbReference type="NCBI Taxonomy" id="412133"/>
    <lineage>
        <taxon>Eukaryota</taxon>
        <taxon>Metamonada</taxon>
        <taxon>Parabasalia</taxon>
        <taxon>Trichomonadida</taxon>
        <taxon>Trichomonadidae</taxon>
        <taxon>Trichomonas</taxon>
    </lineage>
</organism>
<comment type="similarity">
    <text evidence="1">Belongs to the class IV-like SAM-binding methyltransferase superfamily. RNA methyltransferase NEP1 family.</text>
</comment>
<evidence type="ECO:0000313" key="9">
    <source>
        <dbReference type="EMBL" id="EAY07816.1"/>
    </source>
</evidence>
<keyword evidence="3" id="KW-0698">rRNA processing</keyword>
<keyword evidence="2" id="KW-0690">Ribosome biogenesis</keyword>
<dbReference type="InterPro" id="IPR029028">
    <property type="entry name" value="Alpha/beta_knot_MTases"/>
</dbReference>
<dbReference type="GO" id="GO:0032040">
    <property type="term" value="C:small-subunit processome"/>
    <property type="evidence" value="ECO:0000318"/>
    <property type="project" value="GO_Central"/>
</dbReference>
<dbReference type="InParanoid" id="A2EHM0"/>
<name>A2EHM0_TRIV3</name>
<keyword evidence="7" id="KW-0699">rRNA-binding</keyword>
<keyword evidence="10" id="KW-1185">Reference proteome</keyword>
<dbReference type="Gene3D" id="3.40.1280.10">
    <property type="match status" value="1"/>
</dbReference>
<evidence type="ECO:0000256" key="5">
    <source>
        <dbReference type="ARBA" id="ARBA00022679"/>
    </source>
</evidence>
<evidence type="ECO:0000256" key="4">
    <source>
        <dbReference type="ARBA" id="ARBA00022603"/>
    </source>
</evidence>
<dbReference type="GO" id="GO:0019843">
    <property type="term" value="F:rRNA binding"/>
    <property type="evidence" value="ECO:0000318"/>
    <property type="project" value="GO_Central"/>
</dbReference>
<evidence type="ECO:0000256" key="2">
    <source>
        <dbReference type="ARBA" id="ARBA00022517"/>
    </source>
</evidence>
<dbReference type="GO" id="GO:0070475">
    <property type="term" value="P:rRNA base methylation"/>
    <property type="evidence" value="ECO:0000318"/>
    <property type="project" value="GO_Central"/>
</dbReference>
<dbReference type="KEGG" id="tva:4765708"/>